<proteinExistence type="predicted"/>
<evidence type="ECO:0000313" key="6">
    <source>
        <dbReference type="Proteomes" id="UP001556631"/>
    </source>
</evidence>
<name>A0ABV3SWZ9_9ACTN</name>
<evidence type="ECO:0000259" key="4">
    <source>
        <dbReference type="SMART" id="SM00862"/>
    </source>
</evidence>
<dbReference type="RefSeq" id="WP_367991297.1">
    <property type="nucleotide sequence ID" value="NZ_JBFPJR010000004.1"/>
</dbReference>
<dbReference type="Gene3D" id="3.30.450.40">
    <property type="match status" value="1"/>
</dbReference>
<dbReference type="Proteomes" id="UP001556631">
    <property type="component" value="Unassembled WGS sequence"/>
</dbReference>
<reference evidence="5 6" key="1">
    <citation type="submission" date="2024-07" db="EMBL/GenBank/DDBJ databases">
        <authorList>
            <person name="Lee S."/>
            <person name="Kang M."/>
        </authorList>
    </citation>
    <scope>NUCLEOTIDE SEQUENCE [LARGE SCALE GENOMIC DNA]</scope>
    <source>
        <strain evidence="5 6">DS6</strain>
    </source>
</reference>
<accession>A0ABV3SWZ9</accession>
<sequence length="427" mass="46577">MVQSEVERSDWPDLQERRVQAVRAWTAFVENGDAAAAIVRPEILSSWTRSGASVKPDVAEAPLADESETRDYWRESPLQVAVERVEEELRRTAEDGDLVIAVTDPDTRILWTYGGRVMRRKAETVNFVPAGRWDDESVGTNALDLAQRSGAPAMVFSAEHYAEAVHNWVCWAAPVHDPVTGAQLGVIDLSTTWDRTHPIGLATARMTARLIESAMPHVPMPRTPAGSLAGPSEDLREPGLVMTLLGSVETWLDGQRLLLNRRQSEVLALLALHPDGLSLEQLHAMLYGDQAVTFSTLKAEVSHLRHALGGQLSSRPYRLLMPVATDVEDVLRLLRRGDVAAAVEAYGGDLLPGTNSPALAEMGEYVAVAVREALLADPQPDAVVRYSELAPYDTEVVEACLALRPMLGGRPHPAVPLLKGRLAVATR</sequence>
<evidence type="ECO:0000256" key="1">
    <source>
        <dbReference type="ARBA" id="ARBA00023015"/>
    </source>
</evidence>
<keyword evidence="2" id="KW-0238">DNA-binding</keyword>
<dbReference type="InterPro" id="IPR036388">
    <property type="entry name" value="WH-like_DNA-bd_sf"/>
</dbReference>
<organism evidence="5 6">
    <name type="scientific">Nocardioides eburneus</name>
    <dbReference type="NCBI Taxonomy" id="3231482"/>
    <lineage>
        <taxon>Bacteria</taxon>
        <taxon>Bacillati</taxon>
        <taxon>Actinomycetota</taxon>
        <taxon>Actinomycetes</taxon>
        <taxon>Propionibacteriales</taxon>
        <taxon>Nocardioidaceae</taxon>
        <taxon>Nocardioides</taxon>
    </lineage>
</organism>
<dbReference type="EMBL" id="JBFPJR010000004">
    <property type="protein sequence ID" value="MEX0426573.1"/>
    <property type="molecule type" value="Genomic_DNA"/>
</dbReference>
<keyword evidence="6" id="KW-1185">Reference proteome</keyword>
<dbReference type="SMART" id="SM00862">
    <property type="entry name" value="Trans_reg_C"/>
    <property type="match status" value="1"/>
</dbReference>
<comment type="caution">
    <text evidence="5">The sequence shown here is derived from an EMBL/GenBank/DDBJ whole genome shotgun (WGS) entry which is preliminary data.</text>
</comment>
<evidence type="ECO:0000256" key="3">
    <source>
        <dbReference type="ARBA" id="ARBA00023163"/>
    </source>
</evidence>
<dbReference type="InterPro" id="IPR016032">
    <property type="entry name" value="Sig_transdc_resp-reg_C-effctor"/>
</dbReference>
<dbReference type="SUPFAM" id="SSF46894">
    <property type="entry name" value="C-terminal effector domain of the bipartite response regulators"/>
    <property type="match status" value="1"/>
</dbReference>
<dbReference type="InterPro" id="IPR029016">
    <property type="entry name" value="GAF-like_dom_sf"/>
</dbReference>
<dbReference type="Gene3D" id="1.10.10.10">
    <property type="entry name" value="Winged helix-like DNA-binding domain superfamily/Winged helix DNA-binding domain"/>
    <property type="match status" value="1"/>
</dbReference>
<evidence type="ECO:0000256" key="2">
    <source>
        <dbReference type="ARBA" id="ARBA00023125"/>
    </source>
</evidence>
<keyword evidence="1" id="KW-0805">Transcription regulation</keyword>
<feature type="domain" description="OmpR/PhoB-type" evidence="4">
    <location>
        <begin position="254"/>
        <end position="319"/>
    </location>
</feature>
<dbReference type="InterPro" id="IPR001867">
    <property type="entry name" value="OmpR/PhoB-type_DNA-bd"/>
</dbReference>
<gene>
    <name evidence="5" type="ORF">AB3X52_03000</name>
</gene>
<evidence type="ECO:0000313" key="5">
    <source>
        <dbReference type="EMBL" id="MEX0426573.1"/>
    </source>
</evidence>
<protein>
    <submittedName>
        <fullName evidence="5">Transcriptional regulator</fullName>
    </submittedName>
</protein>
<keyword evidence="3" id="KW-0804">Transcription</keyword>